<dbReference type="EMBL" id="QOVI01000012">
    <property type="protein sequence ID" value="RXG11328.1"/>
    <property type="molecule type" value="Genomic_DNA"/>
</dbReference>
<sequence length="34" mass="3980">MTKRLENVVVIEFSAFIIIILEVYVNKKNRTQAV</sequence>
<proteinExistence type="predicted"/>
<accession>A0A4Q0NN66</accession>
<keyword evidence="1" id="KW-0472">Membrane</keyword>
<feature type="transmembrane region" description="Helical" evidence="1">
    <location>
        <begin position="7"/>
        <end position="25"/>
    </location>
</feature>
<evidence type="ECO:0000256" key="1">
    <source>
        <dbReference type="SAM" id="Phobius"/>
    </source>
</evidence>
<comment type="caution">
    <text evidence="2">The sequence shown here is derived from an EMBL/GenBank/DDBJ whole genome shotgun (WGS) entry which is preliminary data.</text>
</comment>
<keyword evidence="3" id="KW-1185">Reference proteome</keyword>
<organism evidence="2 3">
    <name type="scientific">Leeuwenhoekiella aestuarii</name>
    <dbReference type="NCBI Taxonomy" id="2249426"/>
    <lineage>
        <taxon>Bacteria</taxon>
        <taxon>Pseudomonadati</taxon>
        <taxon>Bacteroidota</taxon>
        <taxon>Flavobacteriia</taxon>
        <taxon>Flavobacteriales</taxon>
        <taxon>Flavobacteriaceae</taxon>
        <taxon>Leeuwenhoekiella</taxon>
    </lineage>
</organism>
<gene>
    <name evidence="2" type="ORF">DSM04_11259</name>
</gene>
<keyword evidence="1" id="KW-0812">Transmembrane</keyword>
<evidence type="ECO:0000313" key="3">
    <source>
        <dbReference type="Proteomes" id="UP000289821"/>
    </source>
</evidence>
<reference evidence="2 3" key="1">
    <citation type="submission" date="2018-07" db="EMBL/GenBank/DDBJ databases">
        <title>Leeuwenhoekiella genomics.</title>
        <authorList>
            <person name="Tahon G."/>
            <person name="Willems A."/>
        </authorList>
    </citation>
    <scope>NUCLEOTIDE SEQUENCE [LARGE SCALE GENOMIC DNA]</scope>
    <source>
        <strain evidence="2 3">R-50232</strain>
    </source>
</reference>
<name>A0A4Q0NN66_9FLAO</name>
<protein>
    <submittedName>
        <fullName evidence="2">Uncharacterized protein</fullName>
    </submittedName>
</protein>
<evidence type="ECO:0000313" key="2">
    <source>
        <dbReference type="EMBL" id="RXG11328.1"/>
    </source>
</evidence>
<dbReference type="Proteomes" id="UP000289821">
    <property type="component" value="Unassembled WGS sequence"/>
</dbReference>
<keyword evidence="1" id="KW-1133">Transmembrane helix</keyword>
<dbReference type="AlphaFoldDB" id="A0A4Q0NN66"/>